<evidence type="ECO:0000313" key="2">
    <source>
        <dbReference type="EMBL" id="WNR46478.1"/>
    </source>
</evidence>
<gene>
    <name evidence="2" type="ORF">MJB10_10415</name>
</gene>
<evidence type="ECO:0000313" key="3">
    <source>
        <dbReference type="Proteomes" id="UP001304650"/>
    </source>
</evidence>
<protein>
    <submittedName>
        <fullName evidence="2">Uncharacterized protein</fullName>
    </submittedName>
</protein>
<dbReference type="Proteomes" id="UP001304650">
    <property type="component" value="Chromosome"/>
</dbReference>
<keyword evidence="1" id="KW-0812">Transmembrane</keyword>
<reference evidence="2" key="1">
    <citation type="submission" date="2022-02" db="EMBL/GenBank/DDBJ databases">
        <title>Paenibacillus sp. MBLB1832 Whole Genome Shotgun Sequencing.</title>
        <authorList>
            <person name="Hwang C.Y."/>
            <person name="Cho E.-S."/>
            <person name="Seo M.-J."/>
        </authorList>
    </citation>
    <scope>NUCLEOTIDE SEQUENCE</scope>
    <source>
        <strain evidence="2">MBLB1832</strain>
    </source>
</reference>
<sequence>MGLWNLFKKEVKSIFPLYGVFALLVTVVHLIILYKRAVLDMDITMVFAILLPYLFIAAIAVGTGYYQLFIEWKTNSIYLLLSLPIRGWKVLTAKLAAVLSMLVLVCLWIGGSFAVILLRVKWDELVGNEDWAGQFPTLFSLLINSFWMCLLLITFLLVVLQFTFLCGQLVAKFKWLVMISAFLGISWLVLRISPLFSHLLVWTPEIVIGEKESDMAFLHSGPFIVLGLLIIGLVVLNGFIFEKEVEV</sequence>
<feature type="transmembrane region" description="Helical" evidence="1">
    <location>
        <begin position="46"/>
        <end position="66"/>
    </location>
</feature>
<feature type="transmembrane region" description="Helical" evidence="1">
    <location>
        <begin position="15"/>
        <end position="34"/>
    </location>
</feature>
<dbReference type="RefSeq" id="WP_314804487.1">
    <property type="nucleotide sequence ID" value="NZ_CP130319.1"/>
</dbReference>
<dbReference type="KEGG" id="proo:MJB10_10415"/>
<feature type="transmembrane region" description="Helical" evidence="1">
    <location>
        <begin position="216"/>
        <end position="241"/>
    </location>
</feature>
<evidence type="ECO:0000256" key="1">
    <source>
        <dbReference type="SAM" id="Phobius"/>
    </source>
</evidence>
<feature type="transmembrane region" description="Helical" evidence="1">
    <location>
        <begin position="175"/>
        <end position="196"/>
    </location>
</feature>
<accession>A0AA96LSH3</accession>
<feature type="transmembrane region" description="Helical" evidence="1">
    <location>
        <begin position="95"/>
        <end position="118"/>
    </location>
</feature>
<dbReference type="AlphaFoldDB" id="A0AA96LSH3"/>
<keyword evidence="3" id="KW-1185">Reference proteome</keyword>
<keyword evidence="1" id="KW-0472">Membrane</keyword>
<name>A0AA96LSH3_9BACL</name>
<feature type="transmembrane region" description="Helical" evidence="1">
    <location>
        <begin position="138"/>
        <end position="163"/>
    </location>
</feature>
<keyword evidence="1" id="KW-1133">Transmembrane helix</keyword>
<organism evidence="2 3">
    <name type="scientific">Paenibacillus roseopurpureus</name>
    <dbReference type="NCBI Taxonomy" id="2918901"/>
    <lineage>
        <taxon>Bacteria</taxon>
        <taxon>Bacillati</taxon>
        <taxon>Bacillota</taxon>
        <taxon>Bacilli</taxon>
        <taxon>Bacillales</taxon>
        <taxon>Paenibacillaceae</taxon>
        <taxon>Paenibacillus</taxon>
    </lineage>
</organism>
<dbReference type="EMBL" id="CP130319">
    <property type="protein sequence ID" value="WNR46478.1"/>
    <property type="molecule type" value="Genomic_DNA"/>
</dbReference>
<proteinExistence type="predicted"/>